<keyword evidence="2" id="KW-1133">Transmembrane helix</keyword>
<evidence type="ECO:0000313" key="4">
    <source>
        <dbReference type="Proteomes" id="UP000193380"/>
    </source>
</evidence>
<evidence type="ECO:0000313" key="3">
    <source>
        <dbReference type="EMBL" id="CDQ70528.1"/>
    </source>
</evidence>
<keyword evidence="2" id="KW-0812">Transmembrane</keyword>
<dbReference type="Proteomes" id="UP000193380">
    <property type="component" value="Unassembled WGS sequence"/>
</dbReference>
<dbReference type="STRING" id="8022.A0A060WT14"/>
<feature type="compositionally biased region" description="Acidic residues" evidence="1">
    <location>
        <begin position="164"/>
        <end position="189"/>
    </location>
</feature>
<protein>
    <submittedName>
        <fullName evidence="3">Uncharacterized protein</fullName>
    </submittedName>
</protein>
<dbReference type="PaxDb" id="8022-A0A060WT14"/>
<accession>A0A060WT14</accession>
<reference evidence="3" key="2">
    <citation type="submission" date="2014-03" db="EMBL/GenBank/DDBJ databases">
        <authorList>
            <person name="Genoscope - CEA"/>
        </authorList>
    </citation>
    <scope>NUCLEOTIDE SEQUENCE</scope>
</reference>
<dbReference type="EMBL" id="FR904720">
    <property type="protein sequence ID" value="CDQ70528.1"/>
    <property type="molecule type" value="Genomic_DNA"/>
</dbReference>
<feature type="transmembrane region" description="Helical" evidence="2">
    <location>
        <begin position="23"/>
        <end position="47"/>
    </location>
</feature>
<dbReference type="AlphaFoldDB" id="A0A060WT14"/>
<name>A0A060WT14_ONCMY</name>
<keyword evidence="2" id="KW-0472">Membrane</keyword>
<reference evidence="3" key="1">
    <citation type="journal article" date="2014" name="Nat. Commun.">
        <title>The rainbow trout genome provides novel insights into evolution after whole-genome duplication in vertebrates.</title>
        <authorList>
            <person name="Berthelot C."/>
            <person name="Brunet F."/>
            <person name="Chalopin D."/>
            <person name="Juanchich A."/>
            <person name="Bernard M."/>
            <person name="Noel B."/>
            <person name="Bento P."/>
            <person name="Da Silva C."/>
            <person name="Labadie K."/>
            <person name="Alberti A."/>
            <person name="Aury J.M."/>
            <person name="Louis A."/>
            <person name="Dehais P."/>
            <person name="Bardou P."/>
            <person name="Montfort J."/>
            <person name="Klopp C."/>
            <person name="Cabau C."/>
            <person name="Gaspin C."/>
            <person name="Thorgaard G.H."/>
            <person name="Boussaha M."/>
            <person name="Quillet E."/>
            <person name="Guyomard R."/>
            <person name="Galiana D."/>
            <person name="Bobe J."/>
            <person name="Volff J.N."/>
            <person name="Genet C."/>
            <person name="Wincker P."/>
            <person name="Jaillon O."/>
            <person name="Roest Crollius H."/>
            <person name="Guiguen Y."/>
        </authorList>
    </citation>
    <scope>NUCLEOTIDE SEQUENCE [LARGE SCALE GENOMIC DNA]</scope>
</reference>
<evidence type="ECO:0000256" key="2">
    <source>
        <dbReference type="SAM" id="Phobius"/>
    </source>
</evidence>
<sequence>MDTTACNCTLLPFSHYHADPNQAGLALIFYFQIVLFSTVGLCGSAWFNSILAIQLPNVPSYFACSLLHSLTVMLHSDSLHVVKSLSDLSHLQTKLLTNQAYDESLEVNDYEEIASVYTPTPRRPVSRKKNRPLYEMANNSSDEFDDDVKPKKKEQRNGQPGLSENEEEEEEEEEDDDSDETESDEEEGEPGSAPEG</sequence>
<gene>
    <name evidence="3" type="ORF">GSONMT00018157001</name>
</gene>
<organism evidence="3 4">
    <name type="scientific">Oncorhynchus mykiss</name>
    <name type="common">Rainbow trout</name>
    <name type="synonym">Salmo gairdneri</name>
    <dbReference type="NCBI Taxonomy" id="8022"/>
    <lineage>
        <taxon>Eukaryota</taxon>
        <taxon>Metazoa</taxon>
        <taxon>Chordata</taxon>
        <taxon>Craniata</taxon>
        <taxon>Vertebrata</taxon>
        <taxon>Euteleostomi</taxon>
        <taxon>Actinopterygii</taxon>
        <taxon>Neopterygii</taxon>
        <taxon>Teleostei</taxon>
        <taxon>Protacanthopterygii</taxon>
        <taxon>Salmoniformes</taxon>
        <taxon>Salmonidae</taxon>
        <taxon>Salmoninae</taxon>
        <taxon>Oncorhynchus</taxon>
    </lineage>
</organism>
<proteinExistence type="predicted"/>
<feature type="region of interest" description="Disordered" evidence="1">
    <location>
        <begin position="120"/>
        <end position="196"/>
    </location>
</feature>
<evidence type="ECO:0000256" key="1">
    <source>
        <dbReference type="SAM" id="MobiDB-lite"/>
    </source>
</evidence>